<dbReference type="PANTHER" id="PTHR13343:SF17">
    <property type="entry name" value="CELLULAR REPRESSOR OF E1A-STIMULATED GENES, ISOFORM A"/>
    <property type="match status" value="1"/>
</dbReference>
<evidence type="ECO:0000313" key="8">
    <source>
        <dbReference type="Proteomes" id="UP000639338"/>
    </source>
</evidence>
<keyword evidence="5" id="KW-0325">Glycoprotein</keyword>
<evidence type="ECO:0000256" key="1">
    <source>
        <dbReference type="ARBA" id="ARBA00004613"/>
    </source>
</evidence>
<evidence type="ECO:0000256" key="5">
    <source>
        <dbReference type="ARBA" id="ARBA00023180"/>
    </source>
</evidence>
<dbReference type="SUPFAM" id="SSF50475">
    <property type="entry name" value="FMN-binding split barrel"/>
    <property type="match status" value="1"/>
</dbReference>
<gene>
    <name evidence="7" type="ORF">HCN44_002686</name>
</gene>
<keyword evidence="8" id="KW-1185">Reference proteome</keyword>
<dbReference type="PANTHER" id="PTHR13343">
    <property type="entry name" value="CREG1 PROTEIN"/>
    <property type="match status" value="1"/>
</dbReference>
<protein>
    <recommendedName>
        <fullName evidence="6">CREG-like beta-barrel domain-containing protein</fullName>
    </recommendedName>
</protein>
<dbReference type="OrthoDB" id="46836at2759"/>
<comment type="similarity">
    <text evidence="2">Belongs to the CREG family.</text>
</comment>
<keyword evidence="4" id="KW-0732">Signal</keyword>
<name>A0A835CNS3_APHGI</name>
<dbReference type="GO" id="GO:0005615">
    <property type="term" value="C:extracellular space"/>
    <property type="evidence" value="ECO:0007669"/>
    <property type="project" value="TreeGrafter"/>
</dbReference>
<keyword evidence="3" id="KW-0964">Secreted</keyword>
<organism evidence="7 8">
    <name type="scientific">Aphidius gifuensis</name>
    <name type="common">Parasitoid wasp</name>
    <dbReference type="NCBI Taxonomy" id="684658"/>
    <lineage>
        <taxon>Eukaryota</taxon>
        <taxon>Metazoa</taxon>
        <taxon>Ecdysozoa</taxon>
        <taxon>Arthropoda</taxon>
        <taxon>Hexapoda</taxon>
        <taxon>Insecta</taxon>
        <taxon>Pterygota</taxon>
        <taxon>Neoptera</taxon>
        <taxon>Endopterygota</taxon>
        <taxon>Hymenoptera</taxon>
        <taxon>Apocrita</taxon>
        <taxon>Ichneumonoidea</taxon>
        <taxon>Braconidae</taxon>
        <taxon>Aphidiinae</taxon>
        <taxon>Aphidius</taxon>
    </lineage>
</organism>
<dbReference type="FunFam" id="2.30.110.10:FF:000004">
    <property type="entry name" value="Cellular repressor of E1A-stimulated genes 1"/>
    <property type="match status" value="1"/>
</dbReference>
<reference evidence="7 8" key="1">
    <citation type="submission" date="2020-08" db="EMBL/GenBank/DDBJ databases">
        <title>Aphidius gifuensis genome sequencing and assembly.</title>
        <authorList>
            <person name="Du Z."/>
        </authorList>
    </citation>
    <scope>NUCLEOTIDE SEQUENCE [LARGE SCALE GENOMIC DNA]</scope>
    <source>
        <strain evidence="7">YNYX2018</strain>
        <tissue evidence="7">Adults</tissue>
    </source>
</reference>
<dbReference type="EMBL" id="JACMRX010000004">
    <property type="protein sequence ID" value="KAF7991124.1"/>
    <property type="molecule type" value="Genomic_DNA"/>
</dbReference>
<dbReference type="GO" id="GO:0012505">
    <property type="term" value="C:endomembrane system"/>
    <property type="evidence" value="ECO:0007669"/>
    <property type="project" value="UniProtKB-ARBA"/>
</dbReference>
<dbReference type="Proteomes" id="UP000639338">
    <property type="component" value="Unassembled WGS sequence"/>
</dbReference>
<accession>A0A835CNS3</accession>
<dbReference type="Gene3D" id="2.30.110.10">
    <property type="entry name" value="Electron Transport, Fmn-binding Protein, Chain A"/>
    <property type="match status" value="1"/>
</dbReference>
<evidence type="ECO:0000313" key="7">
    <source>
        <dbReference type="EMBL" id="KAF7991124.1"/>
    </source>
</evidence>
<comment type="caution">
    <text evidence="7">The sequence shown here is derived from an EMBL/GenBank/DDBJ whole genome shotgun (WGS) entry which is preliminary data.</text>
</comment>
<dbReference type="InterPro" id="IPR012349">
    <property type="entry name" value="Split_barrel_FMN-bd"/>
</dbReference>
<dbReference type="InterPro" id="IPR055343">
    <property type="entry name" value="CREG_beta-barrel"/>
</dbReference>
<dbReference type="Pfam" id="PF13883">
    <property type="entry name" value="CREG_beta-barrel"/>
    <property type="match status" value="1"/>
</dbReference>
<sequence>MSRIKLLLFVIIIINILNIIICDKIKSLDTLKDNIENDWKEFKEFREWKKWKDNTRNDKIIHKNFDNSFKHYKKHWNHKKLLTSDNDTILMARYVVNQANWSSIATISTRNDIKSYPFANVISISDGPLGDGSGIPYTYLTPLDFTSQDISKDYRATMMMTLAQGQWCKDKSMDPMDPRCARITLSGKVKKVLPGDGDYDVAKNAVFGRHPWLAKMPADHHFYFAKLKIGSIALLDAFGGPKYIDVKQYLAASNKIVSIDEINQVSRHAYQI</sequence>
<proteinExistence type="inferred from homology"/>
<feature type="domain" description="CREG-like beta-barrel" evidence="6">
    <location>
        <begin position="90"/>
        <end position="250"/>
    </location>
</feature>
<evidence type="ECO:0000259" key="6">
    <source>
        <dbReference type="Pfam" id="PF13883"/>
    </source>
</evidence>
<evidence type="ECO:0000256" key="2">
    <source>
        <dbReference type="ARBA" id="ARBA00009230"/>
    </source>
</evidence>
<comment type="subcellular location">
    <subcellularLocation>
        <location evidence="1">Secreted</location>
    </subcellularLocation>
</comment>
<evidence type="ECO:0000256" key="3">
    <source>
        <dbReference type="ARBA" id="ARBA00022525"/>
    </source>
</evidence>
<evidence type="ECO:0000256" key="4">
    <source>
        <dbReference type="ARBA" id="ARBA00022729"/>
    </source>
</evidence>
<dbReference type="GO" id="GO:0005737">
    <property type="term" value="C:cytoplasm"/>
    <property type="evidence" value="ECO:0007669"/>
    <property type="project" value="UniProtKB-ARBA"/>
</dbReference>
<dbReference type="AlphaFoldDB" id="A0A835CNS3"/>